<protein>
    <submittedName>
        <fullName evidence="1">Uncharacterized protein</fullName>
    </submittedName>
</protein>
<sequence>MAEKSKRPLTSIFRLPKIPIKNILKSDTKGFNSYTLSKQDKSWEAKDASGCQLFWVELDRESKTGSLAELLGIFGEQIAFLRRESPTSKNFRLMFAESPDAPEYESISVSVVGEGDSRSTRMTLVTKDSKSTTEFNWESTKPQCWKLCASGDSKNRGLFERLSEEKAAFSFPQLTSPEEVAIFHLRYCLFYFFLKFVLRKPEIAISCAVFGS</sequence>
<dbReference type="Proteomes" id="UP001165960">
    <property type="component" value="Unassembled WGS sequence"/>
</dbReference>
<accession>A0ACC2T923</accession>
<name>A0ACC2T923_9FUNG</name>
<proteinExistence type="predicted"/>
<evidence type="ECO:0000313" key="1">
    <source>
        <dbReference type="EMBL" id="KAJ9070995.1"/>
    </source>
</evidence>
<keyword evidence="2" id="KW-1185">Reference proteome</keyword>
<organism evidence="1 2">
    <name type="scientific">Entomophthora muscae</name>
    <dbReference type="NCBI Taxonomy" id="34485"/>
    <lineage>
        <taxon>Eukaryota</taxon>
        <taxon>Fungi</taxon>
        <taxon>Fungi incertae sedis</taxon>
        <taxon>Zoopagomycota</taxon>
        <taxon>Entomophthoromycotina</taxon>
        <taxon>Entomophthoromycetes</taxon>
        <taxon>Entomophthorales</taxon>
        <taxon>Entomophthoraceae</taxon>
        <taxon>Entomophthora</taxon>
    </lineage>
</organism>
<evidence type="ECO:0000313" key="2">
    <source>
        <dbReference type="Proteomes" id="UP001165960"/>
    </source>
</evidence>
<comment type="caution">
    <text evidence="1">The sequence shown here is derived from an EMBL/GenBank/DDBJ whole genome shotgun (WGS) entry which is preliminary data.</text>
</comment>
<dbReference type="EMBL" id="QTSX02003554">
    <property type="protein sequence ID" value="KAJ9070995.1"/>
    <property type="molecule type" value="Genomic_DNA"/>
</dbReference>
<gene>
    <name evidence="1" type="ORF">DSO57_1001769</name>
</gene>
<reference evidence="1" key="1">
    <citation type="submission" date="2022-04" db="EMBL/GenBank/DDBJ databases">
        <title>Genome of the entomopathogenic fungus Entomophthora muscae.</title>
        <authorList>
            <person name="Elya C."/>
            <person name="Lovett B.R."/>
            <person name="Lee E."/>
            <person name="Macias A.M."/>
            <person name="Hajek A.E."/>
            <person name="De Bivort B.L."/>
            <person name="Kasson M.T."/>
            <person name="De Fine Licht H.H."/>
            <person name="Stajich J.E."/>
        </authorList>
    </citation>
    <scope>NUCLEOTIDE SEQUENCE</scope>
    <source>
        <strain evidence="1">Berkeley</strain>
    </source>
</reference>